<organism evidence="2 3">
    <name type="scientific">Breznakia pachnodae</name>
    <dbReference type="NCBI Taxonomy" id="265178"/>
    <lineage>
        <taxon>Bacteria</taxon>
        <taxon>Bacillati</taxon>
        <taxon>Bacillota</taxon>
        <taxon>Erysipelotrichia</taxon>
        <taxon>Erysipelotrichales</taxon>
        <taxon>Erysipelotrichaceae</taxon>
        <taxon>Breznakia</taxon>
    </lineage>
</organism>
<reference evidence="2 3" key="1">
    <citation type="submission" date="2023-07" db="EMBL/GenBank/DDBJ databases">
        <title>Genomic Encyclopedia of Type Strains, Phase IV (KMG-IV): sequencing the most valuable type-strain genomes for metagenomic binning, comparative biology and taxonomic classification.</title>
        <authorList>
            <person name="Goeker M."/>
        </authorList>
    </citation>
    <scope>NUCLEOTIDE SEQUENCE [LARGE SCALE GENOMIC DNA]</scope>
    <source>
        <strain evidence="2 3">DSM 16784</strain>
    </source>
</reference>
<evidence type="ECO:0000313" key="2">
    <source>
        <dbReference type="EMBL" id="MDQ0362435.1"/>
    </source>
</evidence>
<evidence type="ECO:0000313" key="3">
    <source>
        <dbReference type="Proteomes" id="UP001230220"/>
    </source>
</evidence>
<accession>A0ABU0E7H5</accession>
<comment type="caution">
    <text evidence="2">The sequence shown here is derived from an EMBL/GenBank/DDBJ whole genome shotgun (WGS) entry which is preliminary data.</text>
</comment>
<evidence type="ECO:0000256" key="1">
    <source>
        <dbReference type="SAM" id="Phobius"/>
    </source>
</evidence>
<keyword evidence="1" id="KW-0472">Membrane</keyword>
<keyword evidence="3" id="KW-1185">Reference proteome</keyword>
<dbReference type="RefSeq" id="WP_307410050.1">
    <property type="nucleotide sequence ID" value="NZ_JAUSUR010000006.1"/>
</dbReference>
<keyword evidence="1" id="KW-1133">Transmembrane helix</keyword>
<proteinExistence type="predicted"/>
<sequence>MKEKLVGLFLILMMFLLIGLIIYHADFVYELIIGVIIVFTLIRFLIMIKFFGKTNNEDNS</sequence>
<name>A0ABU0E7H5_9FIRM</name>
<gene>
    <name evidence="2" type="ORF">J2S15_003189</name>
</gene>
<protein>
    <submittedName>
        <fullName evidence="2">C-di-AMP phosphodiesterase-like protein</fullName>
    </submittedName>
</protein>
<feature type="transmembrane region" description="Helical" evidence="1">
    <location>
        <begin position="5"/>
        <end position="25"/>
    </location>
</feature>
<keyword evidence="1" id="KW-0812">Transmembrane</keyword>
<dbReference type="Proteomes" id="UP001230220">
    <property type="component" value="Unassembled WGS sequence"/>
</dbReference>
<dbReference type="EMBL" id="JAUSUR010000006">
    <property type="protein sequence ID" value="MDQ0362435.1"/>
    <property type="molecule type" value="Genomic_DNA"/>
</dbReference>
<feature type="transmembrane region" description="Helical" evidence="1">
    <location>
        <begin position="31"/>
        <end position="51"/>
    </location>
</feature>